<dbReference type="SUPFAM" id="SSF52540">
    <property type="entry name" value="P-loop containing nucleoside triphosphate hydrolases"/>
    <property type="match status" value="1"/>
</dbReference>
<proteinExistence type="predicted"/>
<keyword evidence="2" id="KW-1185">Reference proteome</keyword>
<comment type="caution">
    <text evidence="1">The sequence shown here is derived from an EMBL/GenBank/DDBJ whole genome shotgun (WGS) entry which is preliminary data.</text>
</comment>
<keyword evidence="1" id="KW-0808">Transferase</keyword>
<dbReference type="RefSeq" id="WP_316660387.1">
    <property type="nucleotide sequence ID" value="NZ_JAWHTF010000001.1"/>
</dbReference>
<dbReference type="EC" id="2.8.2.-" evidence="1"/>
<organism evidence="1 2">
    <name type="scientific">Gilvirhabdus luticola</name>
    <dbReference type="NCBI Taxonomy" id="3079858"/>
    <lineage>
        <taxon>Bacteria</taxon>
        <taxon>Pseudomonadati</taxon>
        <taxon>Bacteroidota</taxon>
        <taxon>Flavobacteriia</taxon>
        <taxon>Flavobacteriales</taxon>
        <taxon>Flavobacteriaceae</taxon>
        <taxon>Gilvirhabdus</taxon>
    </lineage>
</organism>
<dbReference type="Gene3D" id="3.40.50.300">
    <property type="entry name" value="P-loop containing nucleotide triphosphate hydrolases"/>
    <property type="match status" value="1"/>
</dbReference>
<evidence type="ECO:0000313" key="2">
    <source>
        <dbReference type="Proteomes" id="UP001268651"/>
    </source>
</evidence>
<dbReference type="InterPro" id="IPR052736">
    <property type="entry name" value="Stf3_sulfotransferase"/>
</dbReference>
<dbReference type="PANTHER" id="PTHR36451">
    <property type="entry name" value="PAPS-DEPENDENT SULFOTRANSFERASE STF3"/>
    <property type="match status" value="1"/>
</dbReference>
<evidence type="ECO:0000313" key="1">
    <source>
        <dbReference type="EMBL" id="MDU8884650.1"/>
    </source>
</evidence>
<gene>
    <name evidence="1" type="ORF">RXV94_00660</name>
</gene>
<dbReference type="GO" id="GO:0016740">
    <property type="term" value="F:transferase activity"/>
    <property type="evidence" value="ECO:0007669"/>
    <property type="project" value="UniProtKB-KW"/>
</dbReference>
<name>A0ABU3U2L9_9FLAO</name>
<dbReference type="EMBL" id="JAWHTF010000001">
    <property type="protein sequence ID" value="MDU8884650.1"/>
    <property type="molecule type" value="Genomic_DNA"/>
</dbReference>
<accession>A0ABU3U2L9</accession>
<dbReference type="InterPro" id="IPR027417">
    <property type="entry name" value="P-loop_NTPase"/>
</dbReference>
<dbReference type="Proteomes" id="UP001268651">
    <property type="component" value="Unassembled WGS sequence"/>
</dbReference>
<protein>
    <submittedName>
        <fullName evidence="1">Sulfotransferase</fullName>
        <ecNumber evidence="1">2.8.2.-</ecNumber>
    </submittedName>
</protein>
<reference evidence="1 2" key="1">
    <citation type="submission" date="2023-10" db="EMBL/GenBank/DDBJ databases">
        <title>Marimonas sp. nov. isolated from tidal mud flat.</title>
        <authorList>
            <person name="Jaincy N.J."/>
            <person name="Srinivasan S."/>
            <person name="Lee S.-S."/>
        </authorList>
    </citation>
    <scope>NUCLEOTIDE SEQUENCE [LARGE SCALE GENOMIC DNA]</scope>
    <source>
        <strain evidence="1 2">MJ-SS3</strain>
    </source>
</reference>
<dbReference type="Pfam" id="PF13469">
    <property type="entry name" value="Sulfotransfer_3"/>
    <property type="match status" value="1"/>
</dbReference>
<sequence>METPIFIFSLPRSGSTLLQRVLMSNPQICSVSEPWILLPQIYILRKEGTLSDYSSLTAHKGNMDFINNLPNKEEDYFDSLRQFMLDLYSKQCQNNEQYFLDKTPRYYLIIDEIVKLFPKAKFIFLFRNPIHVFASIINTWGKGRFRKQYANYNDIVDGTKMLSQGYSKYMGISISIKYEDFILNPLEELDKVSNYLNIDFNKESLKLFNSQNTKGSLGDFLGPSSYSEISSNGLGKWKTTFNSKIRKKFAISLIKKIRSEDLELQGYNQKEIICEINALNSKQNSKFFMDLFDYIVGYIIRKFNLNLFFVKEFSWIKKRPLS</sequence>
<dbReference type="PANTHER" id="PTHR36451:SF1">
    <property type="entry name" value="OMEGA-HYDROXY-BETA-DIHYDROMENAQUINONE-9 SULFOTRANSFERASE STF3"/>
    <property type="match status" value="1"/>
</dbReference>